<dbReference type="Proteomes" id="UP000290261">
    <property type="component" value="Unassembled WGS sequence"/>
</dbReference>
<keyword evidence="3 6" id="KW-0812">Transmembrane</keyword>
<accession>A0A444VMV4</accession>
<organism evidence="7 8">
    <name type="scientific">Flagellimonas olearia</name>
    <dbReference type="NCBI Taxonomy" id="552546"/>
    <lineage>
        <taxon>Bacteria</taxon>
        <taxon>Pseudomonadati</taxon>
        <taxon>Bacteroidota</taxon>
        <taxon>Flavobacteriia</taxon>
        <taxon>Flavobacteriales</taxon>
        <taxon>Flavobacteriaceae</taxon>
        <taxon>Flagellimonas</taxon>
    </lineage>
</organism>
<reference evidence="7 8" key="1">
    <citation type="submission" date="2014-04" db="EMBL/GenBank/DDBJ databases">
        <title>Whole genome of Muricauda olearia.</title>
        <authorList>
            <person name="Zhang X.-H."/>
            <person name="Tang K."/>
        </authorList>
    </citation>
    <scope>NUCLEOTIDE SEQUENCE [LARGE SCALE GENOMIC DNA]</scope>
    <source>
        <strain evidence="7 8">Th120</strain>
    </source>
</reference>
<comment type="subcellular location">
    <subcellularLocation>
        <location evidence="1">Membrane</location>
        <topology evidence="1">Multi-pass membrane protein</topology>
    </subcellularLocation>
</comment>
<dbReference type="PANTHER" id="PTHR43461:SF1">
    <property type="entry name" value="TRANSMEMBRANE PROTEIN 256"/>
    <property type="match status" value="1"/>
</dbReference>
<proteinExistence type="inferred from homology"/>
<dbReference type="PANTHER" id="PTHR43461">
    <property type="entry name" value="TRANSMEMBRANE PROTEIN 256"/>
    <property type="match status" value="1"/>
</dbReference>
<dbReference type="EMBL" id="JJMP01000003">
    <property type="protein sequence ID" value="RYC52049.1"/>
    <property type="molecule type" value="Genomic_DNA"/>
</dbReference>
<evidence type="ECO:0000256" key="1">
    <source>
        <dbReference type="ARBA" id="ARBA00004141"/>
    </source>
</evidence>
<keyword evidence="8" id="KW-1185">Reference proteome</keyword>
<feature type="transmembrane region" description="Helical" evidence="6">
    <location>
        <begin position="101"/>
        <end position="124"/>
    </location>
</feature>
<evidence type="ECO:0000313" key="7">
    <source>
        <dbReference type="EMBL" id="RYC52049.1"/>
    </source>
</evidence>
<comment type="caution">
    <text evidence="7">The sequence shown here is derived from an EMBL/GenBank/DDBJ whole genome shotgun (WGS) entry which is preliminary data.</text>
</comment>
<gene>
    <name evidence="7" type="ORF">DN53_09190</name>
</gene>
<comment type="similarity">
    <text evidence="2">Belongs to the UPF0382 family.</text>
</comment>
<protein>
    <submittedName>
        <fullName evidence="7">Membrane protein</fullName>
    </submittedName>
</protein>
<evidence type="ECO:0000256" key="3">
    <source>
        <dbReference type="ARBA" id="ARBA00022692"/>
    </source>
</evidence>
<dbReference type="RefSeq" id="WP_129653594.1">
    <property type="nucleotide sequence ID" value="NZ_ML142908.1"/>
</dbReference>
<evidence type="ECO:0000313" key="8">
    <source>
        <dbReference type="Proteomes" id="UP000290261"/>
    </source>
</evidence>
<sequence>MNRTILLTGILFGLLAIVLGAFGAHGLEKLVDSESIEMFETGVRYQMYHALFLLFLGIWQGLDKKHKKVIYTMVLMGVVLFSFSIYALALNSLTSFDFKVIGFLTPIGGVFLILGWFLLGYRILIHKRA</sequence>
<keyword evidence="4 6" id="KW-1133">Transmembrane helix</keyword>
<dbReference type="GO" id="GO:0005886">
    <property type="term" value="C:plasma membrane"/>
    <property type="evidence" value="ECO:0007669"/>
    <property type="project" value="TreeGrafter"/>
</dbReference>
<name>A0A444VMV4_9FLAO</name>
<dbReference type="Pfam" id="PF04241">
    <property type="entry name" value="DUF423"/>
    <property type="match status" value="1"/>
</dbReference>
<feature type="transmembrane region" description="Helical" evidence="6">
    <location>
        <begin position="47"/>
        <end position="62"/>
    </location>
</feature>
<dbReference type="InterPro" id="IPR006696">
    <property type="entry name" value="DUF423"/>
</dbReference>
<dbReference type="AlphaFoldDB" id="A0A444VMV4"/>
<evidence type="ECO:0000256" key="6">
    <source>
        <dbReference type="SAM" id="Phobius"/>
    </source>
</evidence>
<keyword evidence="5 6" id="KW-0472">Membrane</keyword>
<evidence type="ECO:0000256" key="2">
    <source>
        <dbReference type="ARBA" id="ARBA00009694"/>
    </source>
</evidence>
<evidence type="ECO:0000256" key="5">
    <source>
        <dbReference type="ARBA" id="ARBA00023136"/>
    </source>
</evidence>
<evidence type="ECO:0000256" key="4">
    <source>
        <dbReference type="ARBA" id="ARBA00022989"/>
    </source>
</evidence>
<feature type="transmembrane region" description="Helical" evidence="6">
    <location>
        <begin position="69"/>
        <end position="89"/>
    </location>
</feature>